<name>A0A9W6QB75_9ACTN</name>
<evidence type="ECO:0000256" key="2">
    <source>
        <dbReference type="ARBA" id="ARBA00022516"/>
    </source>
</evidence>
<accession>A0A9W6QB75</accession>
<dbReference type="InterPro" id="IPR052351">
    <property type="entry name" value="Ornithine_N-alpha-AT"/>
</dbReference>
<dbReference type="GO" id="GO:0016746">
    <property type="term" value="F:acyltransferase activity"/>
    <property type="evidence" value="ECO:0007669"/>
    <property type="project" value="UniProtKB-KW"/>
</dbReference>
<evidence type="ECO:0008006" key="9">
    <source>
        <dbReference type="Google" id="ProtNLM"/>
    </source>
</evidence>
<dbReference type="InterPro" id="IPR016181">
    <property type="entry name" value="Acyl_CoA_acyltransferase"/>
</dbReference>
<evidence type="ECO:0000256" key="3">
    <source>
        <dbReference type="ARBA" id="ARBA00022679"/>
    </source>
</evidence>
<dbReference type="AlphaFoldDB" id="A0A9W6QB75"/>
<dbReference type="SUPFAM" id="SSF55729">
    <property type="entry name" value="Acyl-CoA N-acyltransferases (Nat)"/>
    <property type="match status" value="1"/>
</dbReference>
<keyword evidence="5" id="KW-0012">Acyltransferase</keyword>
<keyword evidence="3" id="KW-0808">Transferase</keyword>
<evidence type="ECO:0000313" key="7">
    <source>
        <dbReference type="EMBL" id="GLW71833.1"/>
    </source>
</evidence>
<dbReference type="RefSeq" id="WP_285737577.1">
    <property type="nucleotide sequence ID" value="NZ_BSSA01000014.1"/>
</dbReference>
<proteinExistence type="predicted"/>
<dbReference type="PANTHER" id="PTHR37323:SF1">
    <property type="entry name" value="L-ORNITHINE N(ALPHA)-ACYLTRANSFERASE"/>
    <property type="match status" value="1"/>
</dbReference>
<evidence type="ECO:0000256" key="6">
    <source>
        <dbReference type="SAM" id="MobiDB-lite"/>
    </source>
</evidence>
<dbReference type="Proteomes" id="UP001165041">
    <property type="component" value="Unassembled WGS sequence"/>
</dbReference>
<comment type="caution">
    <text evidence="7">The sequence shown here is derived from an EMBL/GenBank/DDBJ whole genome shotgun (WGS) entry which is preliminary data.</text>
</comment>
<evidence type="ECO:0000256" key="1">
    <source>
        <dbReference type="ARBA" id="ARBA00005189"/>
    </source>
</evidence>
<evidence type="ECO:0000313" key="8">
    <source>
        <dbReference type="Proteomes" id="UP001165041"/>
    </source>
</evidence>
<dbReference type="PANTHER" id="PTHR37323">
    <property type="entry name" value="GCN5-RELATED N-ACETYLTRANSFERASE"/>
    <property type="match status" value="1"/>
</dbReference>
<keyword evidence="4" id="KW-0443">Lipid metabolism</keyword>
<evidence type="ECO:0000256" key="5">
    <source>
        <dbReference type="ARBA" id="ARBA00023315"/>
    </source>
</evidence>
<dbReference type="GO" id="GO:0006629">
    <property type="term" value="P:lipid metabolic process"/>
    <property type="evidence" value="ECO:0007669"/>
    <property type="project" value="UniProtKB-KW"/>
</dbReference>
<feature type="compositionally biased region" description="Polar residues" evidence="6">
    <location>
        <begin position="16"/>
        <end position="29"/>
    </location>
</feature>
<sequence>MTTAPARPGQLPAQPSRPSSNRRTEPRQPTYQLAFARTAEEVRAAQRLRHQVFAQEMGAVLDSSVPGLDTDPFDEFCDHLLVREQPSGEVVGTYRLLRPEQARRAGRLYSDTEFDLARLGGLRDGMVEVGRSCIAAEHRGNGAVINLMWGGIARYMTATGNAWLAGCCSVPLADGGATAAGVWDAVSAKHLAPPQYRVTPLRPWSAQGVSRAGRTPVPALLRGYLRLGAWVCGEPAYDPDFNVADLYVLLSLERTDPRYLRHFLAAAADLPVSAVIGSTEGRDAAVTAAAPPVVPSAAPPVVPSPRGTATAA</sequence>
<comment type="pathway">
    <text evidence="1">Lipid metabolism.</text>
</comment>
<dbReference type="Gene3D" id="3.40.630.30">
    <property type="match status" value="1"/>
</dbReference>
<keyword evidence="2" id="KW-0444">Lipid biosynthesis</keyword>
<dbReference type="Pfam" id="PF13444">
    <property type="entry name" value="Acetyltransf_5"/>
    <property type="match status" value="1"/>
</dbReference>
<gene>
    <name evidence="7" type="ORF">Kpho02_41320</name>
</gene>
<evidence type="ECO:0000256" key="4">
    <source>
        <dbReference type="ARBA" id="ARBA00023098"/>
    </source>
</evidence>
<dbReference type="EMBL" id="BSSA01000014">
    <property type="protein sequence ID" value="GLW71833.1"/>
    <property type="molecule type" value="Genomic_DNA"/>
</dbReference>
<reference evidence="7" key="1">
    <citation type="submission" date="2023-02" db="EMBL/GenBank/DDBJ databases">
        <title>Kitasatospora phosalacinea NBRC 14627.</title>
        <authorList>
            <person name="Ichikawa N."/>
            <person name="Sato H."/>
            <person name="Tonouchi N."/>
        </authorList>
    </citation>
    <scope>NUCLEOTIDE SEQUENCE</scope>
    <source>
        <strain evidence="7">NBRC 14627</strain>
    </source>
</reference>
<organism evidence="7 8">
    <name type="scientific">Kitasatospora phosalacinea</name>
    <dbReference type="NCBI Taxonomy" id="2065"/>
    <lineage>
        <taxon>Bacteria</taxon>
        <taxon>Bacillati</taxon>
        <taxon>Actinomycetota</taxon>
        <taxon>Actinomycetes</taxon>
        <taxon>Kitasatosporales</taxon>
        <taxon>Streptomycetaceae</taxon>
        <taxon>Kitasatospora</taxon>
    </lineage>
</organism>
<protein>
    <recommendedName>
        <fullName evidence="9">GNAT family N-acetyltransferase</fullName>
    </recommendedName>
</protein>
<feature type="region of interest" description="Disordered" evidence="6">
    <location>
        <begin position="1"/>
        <end position="29"/>
    </location>
</feature>